<dbReference type="Proteomes" id="UP000594008">
    <property type="component" value="Chromosome"/>
</dbReference>
<feature type="compositionally biased region" description="Gly residues" evidence="1">
    <location>
        <begin position="29"/>
        <end position="42"/>
    </location>
</feature>
<evidence type="ECO:0000313" key="3">
    <source>
        <dbReference type="Proteomes" id="UP000594008"/>
    </source>
</evidence>
<feature type="compositionally biased region" description="Low complexity" evidence="1">
    <location>
        <begin position="43"/>
        <end position="54"/>
    </location>
</feature>
<gene>
    <name evidence="2" type="ORF">IPT68_16045</name>
</gene>
<dbReference type="AlphaFoldDB" id="A0A7M2THS1"/>
<accession>A0A7M2THS1</accession>
<evidence type="ECO:0000256" key="1">
    <source>
        <dbReference type="SAM" id="MobiDB-lite"/>
    </source>
</evidence>
<dbReference type="EMBL" id="CP063374">
    <property type="protein sequence ID" value="QOV47248.1"/>
    <property type="molecule type" value="Genomic_DNA"/>
</dbReference>
<sequence>MDLRGRKLKLTAVAALVVLTLTGFSTGRHSGGSGGGGGGGCSSSGQNHDSSSSTSGGGTWSGTDDGDDDYDYGGSTSGSGGYDDSDDNTGSSGSGSAETLRNASVKLVKCVTGKAPYSRVEITNPNASTATFAVDVTFENRMGATVKQETWFVEVPGDDTITVDIESSNRSRAAEVAGCDVDEVAEPEQ</sequence>
<dbReference type="KEGG" id="schf:IPT68_16045"/>
<protein>
    <submittedName>
        <fullName evidence="2">Uncharacterized protein</fullName>
    </submittedName>
</protein>
<evidence type="ECO:0000313" key="2">
    <source>
        <dbReference type="EMBL" id="QOV47248.1"/>
    </source>
</evidence>
<organism evidence="2 3">
    <name type="scientific">Streptomyces chromofuscus</name>
    <dbReference type="NCBI Taxonomy" id="42881"/>
    <lineage>
        <taxon>Bacteria</taxon>
        <taxon>Bacillati</taxon>
        <taxon>Actinomycetota</taxon>
        <taxon>Actinomycetes</taxon>
        <taxon>Kitasatosporales</taxon>
        <taxon>Streptomycetaceae</taxon>
        <taxon>Streptomyces</taxon>
    </lineage>
</organism>
<name>A0A7M2THS1_STRCW</name>
<dbReference type="RefSeq" id="WP_189700221.1">
    <property type="nucleotide sequence ID" value="NZ_BMTA01000017.1"/>
</dbReference>
<keyword evidence="3" id="KW-1185">Reference proteome</keyword>
<reference evidence="2 3" key="1">
    <citation type="submission" date="2020-10" db="EMBL/GenBank/DDBJ databases">
        <title>Streptomyces chromofuscus complate genome analysis.</title>
        <authorList>
            <person name="Anwar N."/>
        </authorList>
    </citation>
    <scope>NUCLEOTIDE SEQUENCE [LARGE SCALE GENOMIC DNA]</scope>
    <source>
        <strain evidence="2 3">DSM 40273</strain>
    </source>
</reference>
<proteinExistence type="predicted"/>
<feature type="region of interest" description="Disordered" evidence="1">
    <location>
        <begin position="27"/>
        <end position="98"/>
    </location>
</feature>